<keyword evidence="1" id="KW-0732">Signal</keyword>
<protein>
    <submittedName>
        <fullName evidence="3">Quinol monooxygenase YgiN</fullName>
    </submittedName>
</protein>
<dbReference type="PROSITE" id="PS51725">
    <property type="entry name" value="ABM"/>
    <property type="match status" value="1"/>
</dbReference>
<dbReference type="RefSeq" id="WP_245882313.1">
    <property type="nucleotide sequence ID" value="NZ_PVTE01000010.1"/>
</dbReference>
<gene>
    <name evidence="3" type="ORF">CLV58_11015</name>
</gene>
<comment type="caution">
    <text evidence="3">The sequence shown here is derived from an EMBL/GenBank/DDBJ whole genome shotgun (WGS) entry which is preliminary data.</text>
</comment>
<dbReference type="InterPro" id="IPR007138">
    <property type="entry name" value="ABM_dom"/>
</dbReference>
<evidence type="ECO:0000313" key="3">
    <source>
        <dbReference type="EMBL" id="PRY37546.1"/>
    </source>
</evidence>
<reference evidence="3 4" key="1">
    <citation type="submission" date="2018-03" db="EMBL/GenBank/DDBJ databases">
        <title>Genomic Encyclopedia of Archaeal and Bacterial Type Strains, Phase II (KMG-II): from individual species to whole genera.</title>
        <authorList>
            <person name="Goeker M."/>
        </authorList>
    </citation>
    <scope>NUCLEOTIDE SEQUENCE [LARGE SCALE GENOMIC DNA]</scope>
    <source>
        <strain evidence="3 4">DSM 28354</strain>
    </source>
</reference>
<evidence type="ECO:0000256" key="1">
    <source>
        <dbReference type="SAM" id="SignalP"/>
    </source>
</evidence>
<keyword evidence="4" id="KW-1185">Reference proteome</keyword>
<feature type="chain" id="PRO_5015475045" evidence="1">
    <location>
        <begin position="33"/>
        <end position="146"/>
    </location>
</feature>
<name>A0A2T0SVV4_9BACT</name>
<dbReference type="GO" id="GO:0004497">
    <property type="term" value="F:monooxygenase activity"/>
    <property type="evidence" value="ECO:0007669"/>
    <property type="project" value="UniProtKB-KW"/>
</dbReference>
<organism evidence="3 4">
    <name type="scientific">Spirosoma oryzae</name>
    <dbReference type="NCBI Taxonomy" id="1469603"/>
    <lineage>
        <taxon>Bacteria</taxon>
        <taxon>Pseudomonadati</taxon>
        <taxon>Bacteroidota</taxon>
        <taxon>Cytophagia</taxon>
        <taxon>Cytophagales</taxon>
        <taxon>Cytophagaceae</taxon>
        <taxon>Spirosoma</taxon>
    </lineage>
</organism>
<feature type="signal peptide" evidence="1">
    <location>
        <begin position="1"/>
        <end position="32"/>
    </location>
</feature>
<accession>A0A2T0SVV4</accession>
<dbReference type="SUPFAM" id="SSF54909">
    <property type="entry name" value="Dimeric alpha+beta barrel"/>
    <property type="match status" value="1"/>
</dbReference>
<evidence type="ECO:0000259" key="2">
    <source>
        <dbReference type="PROSITE" id="PS51725"/>
    </source>
</evidence>
<keyword evidence="3" id="KW-0560">Oxidoreductase</keyword>
<dbReference type="InterPro" id="IPR011008">
    <property type="entry name" value="Dimeric_a/b-barrel"/>
</dbReference>
<proteinExistence type="predicted"/>
<feature type="domain" description="ABM" evidence="2">
    <location>
        <begin position="38"/>
        <end position="127"/>
    </location>
</feature>
<dbReference type="AlphaFoldDB" id="A0A2T0SVV4"/>
<dbReference type="Proteomes" id="UP000238375">
    <property type="component" value="Unassembled WGS sequence"/>
</dbReference>
<sequence>MDRFRSRMSAIKPILPFLTLPLLLIGQGTASAQQPDRMVRIAEIEIVPAELENYKAILTEEAAASVRLEPGVICIFPMYRKDSPTSIRLLEIYASRAAYEAHIKSPHFQHYKTATLPMVKSLKLVEMTALDPATMPLLFKKLDDKK</sequence>
<keyword evidence="3" id="KW-0503">Monooxygenase</keyword>
<dbReference type="EMBL" id="PVTE01000010">
    <property type="protein sequence ID" value="PRY37546.1"/>
    <property type="molecule type" value="Genomic_DNA"/>
</dbReference>
<evidence type="ECO:0000313" key="4">
    <source>
        <dbReference type="Proteomes" id="UP000238375"/>
    </source>
</evidence>
<dbReference type="Pfam" id="PF03992">
    <property type="entry name" value="ABM"/>
    <property type="match status" value="1"/>
</dbReference>
<dbReference type="Gene3D" id="3.30.70.100">
    <property type="match status" value="1"/>
</dbReference>